<dbReference type="Proteomes" id="UP000494206">
    <property type="component" value="Unassembled WGS sequence"/>
</dbReference>
<protein>
    <submittedName>
        <fullName evidence="2">Uncharacterized protein</fullName>
    </submittedName>
</protein>
<dbReference type="AlphaFoldDB" id="A0A8S1ENA6"/>
<feature type="compositionally biased region" description="Basic and acidic residues" evidence="1">
    <location>
        <begin position="23"/>
        <end position="34"/>
    </location>
</feature>
<name>A0A8S1ENA6_9PELO</name>
<accession>A0A8S1ENA6</accession>
<dbReference type="EMBL" id="CADEPM010000002">
    <property type="protein sequence ID" value="CAB3399295.1"/>
    <property type="molecule type" value="Genomic_DNA"/>
</dbReference>
<feature type="compositionally biased region" description="Low complexity" evidence="1">
    <location>
        <begin position="129"/>
        <end position="149"/>
    </location>
</feature>
<comment type="caution">
    <text evidence="2">The sequence shown here is derived from an EMBL/GenBank/DDBJ whole genome shotgun (WGS) entry which is preliminary data.</text>
</comment>
<keyword evidence="3" id="KW-1185">Reference proteome</keyword>
<gene>
    <name evidence="2" type="ORF">CBOVIS_LOCUS2443</name>
</gene>
<sequence length="186" mass="20551">MSLAPLVPKTSVTLTVDDLIEPLRRRSIPKEESPRSGLKPQDTLGLDERRESSCSIIERRIEEQRKYSSYGIEAPIAIDIPEEGASSSRKASTSPIKSETSRHSSISWTYSFRMKFSNMRLSNSPASLSASRRSNNMPRSSESSPSLSSTTTVVAGPPQRQAKKFNYGFAVPRASHITCCSNKGPW</sequence>
<evidence type="ECO:0000256" key="1">
    <source>
        <dbReference type="SAM" id="MobiDB-lite"/>
    </source>
</evidence>
<evidence type="ECO:0000313" key="2">
    <source>
        <dbReference type="EMBL" id="CAB3399295.1"/>
    </source>
</evidence>
<proteinExistence type="predicted"/>
<reference evidence="2 3" key="1">
    <citation type="submission" date="2020-04" db="EMBL/GenBank/DDBJ databases">
        <authorList>
            <person name="Laetsch R D."/>
            <person name="Stevens L."/>
            <person name="Kumar S."/>
            <person name="Blaxter L. M."/>
        </authorList>
    </citation>
    <scope>NUCLEOTIDE SEQUENCE [LARGE SCALE GENOMIC DNA]</scope>
</reference>
<feature type="region of interest" description="Disordered" evidence="1">
    <location>
        <begin position="23"/>
        <end position="53"/>
    </location>
</feature>
<dbReference type="OrthoDB" id="5877848at2759"/>
<feature type="region of interest" description="Disordered" evidence="1">
    <location>
        <begin position="124"/>
        <end position="159"/>
    </location>
</feature>
<organism evidence="2 3">
    <name type="scientific">Caenorhabditis bovis</name>
    <dbReference type="NCBI Taxonomy" id="2654633"/>
    <lineage>
        <taxon>Eukaryota</taxon>
        <taxon>Metazoa</taxon>
        <taxon>Ecdysozoa</taxon>
        <taxon>Nematoda</taxon>
        <taxon>Chromadorea</taxon>
        <taxon>Rhabditida</taxon>
        <taxon>Rhabditina</taxon>
        <taxon>Rhabditomorpha</taxon>
        <taxon>Rhabditoidea</taxon>
        <taxon>Rhabditidae</taxon>
        <taxon>Peloderinae</taxon>
        <taxon>Caenorhabditis</taxon>
    </lineage>
</organism>
<evidence type="ECO:0000313" key="3">
    <source>
        <dbReference type="Proteomes" id="UP000494206"/>
    </source>
</evidence>